<feature type="compositionally biased region" description="Polar residues" evidence="1">
    <location>
        <begin position="125"/>
        <end position="149"/>
    </location>
</feature>
<feature type="compositionally biased region" description="Basic and acidic residues" evidence="1">
    <location>
        <begin position="341"/>
        <end position="369"/>
    </location>
</feature>
<accession>A0A165Q015</accession>
<gene>
    <name evidence="2" type="ORF">NEOLEDRAFT_1181407</name>
</gene>
<dbReference type="Proteomes" id="UP000076761">
    <property type="component" value="Unassembled WGS sequence"/>
</dbReference>
<feature type="region of interest" description="Disordered" evidence="1">
    <location>
        <begin position="1"/>
        <end position="101"/>
    </location>
</feature>
<protein>
    <submittedName>
        <fullName evidence="2">Uncharacterized protein</fullName>
    </submittedName>
</protein>
<proteinExistence type="predicted"/>
<feature type="compositionally biased region" description="Polar residues" evidence="1">
    <location>
        <begin position="311"/>
        <end position="327"/>
    </location>
</feature>
<name>A0A165Q015_9AGAM</name>
<feature type="region of interest" description="Disordered" evidence="1">
    <location>
        <begin position="223"/>
        <end position="245"/>
    </location>
</feature>
<keyword evidence="3" id="KW-1185">Reference proteome</keyword>
<feature type="region of interest" description="Disordered" evidence="1">
    <location>
        <begin position="509"/>
        <end position="542"/>
    </location>
</feature>
<sequence length="589" mass="60459">MPPPALGTPSHEWANETTHAAGLDADEASFTAPDPLPNIPGTSSFAPPAVSTPSSDFPGAYPLTRGNTERNDPNELVEQAKGIVPSQEDLNNTLRSAQETAAGALQTAAETAKQYLPASVASYIPGSNQDTTTASHDSQHTTSLASTELTGARPGEHVGGAGALPGTISETGVAKVLDERTPGERGSTLEGQAASGKDEVAGIGGIAMGGAYGAKEIIAPSKNIEQPAPASTSGRNNSDDDDLARTVATVGGITLGGAYGAGEVIAPRGEPQQPSTTLGGVPQQTSGAPQQPSAVLAGAPRHPAFAGAPQQPLNSVFNTSLETSSGNRAGEKEGGAGSAAFERKQSVPRVRPEDMVERGRVEGQRRFETDPLVAGDKVQGKTGGQGVSEEAREVVRERKVSGGSTSGKGEGKVFPSQVPLNTTGRAHALGSEGAMYTRGVDDVEAVDERKPTGTGQGQEGEYHPAELHPPREGLSSAPSAATGGPQARYYCTCPVTHFVDPDCEQGTVNGHSVHEAEGRDHRSAGEGESGGRHRPSFMEKVRGEAKVISGKLTGRREKVEEGVRVKRGQGVEGFGSAVKEAVHADGKAA</sequence>
<feature type="compositionally biased region" description="Polar residues" evidence="1">
    <location>
        <begin position="40"/>
        <end position="55"/>
    </location>
</feature>
<feature type="region of interest" description="Disordered" evidence="1">
    <location>
        <begin position="122"/>
        <end position="199"/>
    </location>
</feature>
<dbReference type="AlphaFoldDB" id="A0A165Q015"/>
<evidence type="ECO:0000313" key="2">
    <source>
        <dbReference type="EMBL" id="KZT21724.1"/>
    </source>
</evidence>
<evidence type="ECO:0000313" key="3">
    <source>
        <dbReference type="Proteomes" id="UP000076761"/>
    </source>
</evidence>
<feature type="compositionally biased region" description="Polar residues" evidence="1">
    <location>
        <begin position="272"/>
        <end position="293"/>
    </location>
</feature>
<dbReference type="OrthoDB" id="3268823at2759"/>
<evidence type="ECO:0000256" key="1">
    <source>
        <dbReference type="SAM" id="MobiDB-lite"/>
    </source>
</evidence>
<dbReference type="EMBL" id="KV425603">
    <property type="protein sequence ID" value="KZT21724.1"/>
    <property type="molecule type" value="Genomic_DNA"/>
</dbReference>
<reference evidence="2 3" key="1">
    <citation type="journal article" date="2016" name="Mol. Biol. Evol.">
        <title>Comparative Genomics of Early-Diverging Mushroom-Forming Fungi Provides Insights into the Origins of Lignocellulose Decay Capabilities.</title>
        <authorList>
            <person name="Nagy L.G."/>
            <person name="Riley R."/>
            <person name="Tritt A."/>
            <person name="Adam C."/>
            <person name="Daum C."/>
            <person name="Floudas D."/>
            <person name="Sun H."/>
            <person name="Yadav J.S."/>
            <person name="Pangilinan J."/>
            <person name="Larsson K.H."/>
            <person name="Matsuura K."/>
            <person name="Barry K."/>
            <person name="Labutti K."/>
            <person name="Kuo R."/>
            <person name="Ohm R.A."/>
            <person name="Bhattacharya S.S."/>
            <person name="Shirouzu T."/>
            <person name="Yoshinaga Y."/>
            <person name="Martin F.M."/>
            <person name="Grigoriev I.V."/>
            <person name="Hibbett D.S."/>
        </authorList>
    </citation>
    <scope>NUCLEOTIDE SEQUENCE [LARGE SCALE GENOMIC DNA]</scope>
    <source>
        <strain evidence="2 3">HHB14362 ss-1</strain>
    </source>
</reference>
<dbReference type="InParanoid" id="A0A165Q015"/>
<feature type="compositionally biased region" description="Basic and acidic residues" evidence="1">
    <location>
        <begin position="460"/>
        <end position="471"/>
    </location>
</feature>
<feature type="compositionally biased region" description="Basic and acidic residues" evidence="1">
    <location>
        <begin position="512"/>
        <end position="542"/>
    </location>
</feature>
<feature type="compositionally biased region" description="Basic and acidic residues" evidence="1">
    <location>
        <begin position="389"/>
        <end position="400"/>
    </location>
</feature>
<feature type="region of interest" description="Disordered" evidence="1">
    <location>
        <begin position="262"/>
        <end position="482"/>
    </location>
</feature>
<organism evidence="2 3">
    <name type="scientific">Neolentinus lepideus HHB14362 ss-1</name>
    <dbReference type="NCBI Taxonomy" id="1314782"/>
    <lineage>
        <taxon>Eukaryota</taxon>
        <taxon>Fungi</taxon>
        <taxon>Dikarya</taxon>
        <taxon>Basidiomycota</taxon>
        <taxon>Agaricomycotina</taxon>
        <taxon>Agaricomycetes</taxon>
        <taxon>Gloeophyllales</taxon>
        <taxon>Gloeophyllaceae</taxon>
        <taxon>Neolentinus</taxon>
    </lineage>
</organism>